<accession>A0A9D1SXA3</accession>
<evidence type="ECO:0000313" key="1">
    <source>
        <dbReference type="EMBL" id="HIU99500.1"/>
    </source>
</evidence>
<reference evidence="1" key="2">
    <citation type="journal article" date="2021" name="PeerJ">
        <title>Extensive microbial diversity within the chicken gut microbiome revealed by metagenomics and culture.</title>
        <authorList>
            <person name="Gilroy R."/>
            <person name="Ravi A."/>
            <person name="Getino M."/>
            <person name="Pursley I."/>
            <person name="Horton D.L."/>
            <person name="Alikhan N.F."/>
            <person name="Baker D."/>
            <person name="Gharbi K."/>
            <person name="Hall N."/>
            <person name="Watson M."/>
            <person name="Adriaenssens E.M."/>
            <person name="Foster-Nyarko E."/>
            <person name="Jarju S."/>
            <person name="Secka A."/>
            <person name="Antonio M."/>
            <person name="Oren A."/>
            <person name="Chaudhuri R.R."/>
            <person name="La Ragione R."/>
            <person name="Hildebrand F."/>
            <person name="Pallen M.J."/>
        </authorList>
    </citation>
    <scope>NUCLEOTIDE SEQUENCE</scope>
    <source>
        <strain evidence="1">23406</strain>
    </source>
</reference>
<dbReference type="SUPFAM" id="SSF46785">
    <property type="entry name" value="Winged helix' DNA-binding domain"/>
    <property type="match status" value="1"/>
</dbReference>
<proteinExistence type="predicted"/>
<organism evidence="1 2">
    <name type="scientific">Candidatus Stercoripulliclostridium merdipullorum</name>
    <dbReference type="NCBI Taxonomy" id="2840952"/>
    <lineage>
        <taxon>Bacteria</taxon>
        <taxon>Bacillati</taxon>
        <taxon>Bacillota</taxon>
        <taxon>Clostridia</taxon>
        <taxon>Eubacteriales</taxon>
        <taxon>Candidatus Stercoripulliclostridium</taxon>
    </lineage>
</organism>
<dbReference type="Gene3D" id="1.10.10.10">
    <property type="entry name" value="Winged helix-like DNA-binding domain superfamily/Winged helix DNA-binding domain"/>
    <property type="match status" value="1"/>
</dbReference>
<dbReference type="InterPro" id="IPR036388">
    <property type="entry name" value="WH-like_DNA-bd_sf"/>
</dbReference>
<comment type="caution">
    <text evidence="1">The sequence shown here is derived from an EMBL/GenBank/DDBJ whole genome shotgun (WGS) entry which is preliminary data.</text>
</comment>
<name>A0A9D1SXA3_9FIRM</name>
<gene>
    <name evidence="1" type="ORF">IAB14_00105</name>
</gene>
<evidence type="ECO:0000313" key="2">
    <source>
        <dbReference type="Proteomes" id="UP000886891"/>
    </source>
</evidence>
<dbReference type="EMBL" id="DVOH01000002">
    <property type="protein sequence ID" value="HIU99500.1"/>
    <property type="molecule type" value="Genomic_DNA"/>
</dbReference>
<dbReference type="InterPro" id="IPR036390">
    <property type="entry name" value="WH_DNA-bd_sf"/>
</dbReference>
<sequence length="117" mass="12736">MTASELKYLLAVYRGEQEGGIRQTDIADRLAVARASVARGTECLRAKGLLCGSEKPLTLSAEGRRLAALYDACARKLRQCVLEQWDVRLSEGQSVAMAAELSDAQAQKFARTDKGEC</sequence>
<dbReference type="Proteomes" id="UP000886891">
    <property type="component" value="Unassembled WGS sequence"/>
</dbReference>
<protein>
    <recommendedName>
        <fullName evidence="3">Metal-dependent transcriptional regulator</fullName>
    </recommendedName>
</protein>
<reference evidence="1" key="1">
    <citation type="submission" date="2020-10" db="EMBL/GenBank/DDBJ databases">
        <authorList>
            <person name="Gilroy R."/>
        </authorList>
    </citation>
    <scope>NUCLEOTIDE SEQUENCE</scope>
    <source>
        <strain evidence="1">23406</strain>
    </source>
</reference>
<evidence type="ECO:0008006" key="3">
    <source>
        <dbReference type="Google" id="ProtNLM"/>
    </source>
</evidence>
<dbReference type="AlphaFoldDB" id="A0A9D1SXA3"/>